<dbReference type="GO" id="GO:0009786">
    <property type="term" value="P:regulation of asymmetric cell division"/>
    <property type="evidence" value="ECO:0007669"/>
    <property type="project" value="InterPro"/>
</dbReference>
<reference evidence="2" key="2">
    <citation type="submission" date="2025-08" db="UniProtKB">
        <authorList>
            <consortium name="RefSeq"/>
        </authorList>
    </citation>
    <scope>IDENTIFICATION</scope>
    <source>
        <tissue evidence="2">Young leaves</tissue>
    </source>
</reference>
<reference evidence="1" key="1">
    <citation type="journal article" date="2019" name="Toxins">
        <title>Detection of Abrin-Like and Prepropulchellin-Like Toxin Genes and Transcripts Using Whole Genome Sequencing and Full-Length Transcript Sequencing of Abrus precatorius.</title>
        <authorList>
            <person name="Hovde B.T."/>
            <person name="Daligault H.E."/>
            <person name="Hanschen E.R."/>
            <person name="Kunde Y.A."/>
            <person name="Johnson M.B."/>
            <person name="Starkenburg S.R."/>
            <person name="Johnson S.L."/>
        </authorList>
    </citation>
    <scope>NUCLEOTIDE SEQUENCE [LARGE SCALE GENOMIC DNA]</scope>
</reference>
<dbReference type="PANTHER" id="PTHR33914">
    <property type="entry name" value="18S PRE-RIBOSOMAL ASSEMBLY PROTEIN GAR2-LIKE PROTEIN"/>
    <property type="match status" value="1"/>
</dbReference>
<dbReference type="Proteomes" id="UP000694853">
    <property type="component" value="Unplaced"/>
</dbReference>
<protein>
    <submittedName>
        <fullName evidence="2">Uncharacterized protein LOC113858015 isoform X1</fullName>
    </submittedName>
</protein>
<organism evidence="1 2">
    <name type="scientific">Abrus precatorius</name>
    <name type="common">Indian licorice</name>
    <name type="synonym">Glycine abrus</name>
    <dbReference type="NCBI Taxonomy" id="3816"/>
    <lineage>
        <taxon>Eukaryota</taxon>
        <taxon>Viridiplantae</taxon>
        <taxon>Streptophyta</taxon>
        <taxon>Embryophyta</taxon>
        <taxon>Tracheophyta</taxon>
        <taxon>Spermatophyta</taxon>
        <taxon>Magnoliopsida</taxon>
        <taxon>eudicotyledons</taxon>
        <taxon>Gunneridae</taxon>
        <taxon>Pentapetalae</taxon>
        <taxon>rosids</taxon>
        <taxon>fabids</taxon>
        <taxon>Fabales</taxon>
        <taxon>Fabaceae</taxon>
        <taxon>Papilionoideae</taxon>
        <taxon>50 kb inversion clade</taxon>
        <taxon>NPAAA clade</taxon>
        <taxon>indigoferoid/millettioid clade</taxon>
        <taxon>Abreae</taxon>
        <taxon>Abrus</taxon>
    </lineage>
</organism>
<sequence length="416" mass="46915">MDSAAHTTTMKIDLKNDYEAQIRDFFDSVSHSSEEIESFRMLQNDLQSIIRASNSSISDPPEETDSFEDPADIYMDKSVRECEPELAVCHKETSYNIIKDIICVDEGCTAKDKFLFGRKVQENICNLFSSWSCENKETVKDNIGINVLNPLATEETDKVISEYYQSKDLTRQDEDATRKLVENIYKEIVVPGDKVLFPELRTEISRPSGAAGDEIEHNHAEVTVSELHSQRDKLKNTIEDAATLELTVAESNIDILDSGSKLQQENGSITNQFDDSVCGTCEKQALCKVDGCNCCQTQNAPMKSNGQNQAHRSFSSISSRITNSGAVPYSGNISFRSDSSTASTRSFAFPILQSEWNSSPVRMVKPEKRHQGWKLHLFCFCSWFRMQSQCLLLYASRSLRFSPCICLFPCFFLFSL</sequence>
<dbReference type="GeneID" id="113858015"/>
<name>A0A8B8KQS4_ABRPR</name>
<dbReference type="InterPro" id="IPR040378">
    <property type="entry name" value="BASL"/>
</dbReference>
<dbReference type="RefSeq" id="XP_027346212.1">
    <property type="nucleotide sequence ID" value="XM_027490411.1"/>
</dbReference>
<gene>
    <name evidence="2" type="primary">LOC113858015</name>
</gene>
<evidence type="ECO:0000313" key="2">
    <source>
        <dbReference type="RefSeq" id="XP_027346212.1"/>
    </source>
</evidence>
<evidence type="ECO:0000313" key="1">
    <source>
        <dbReference type="Proteomes" id="UP000694853"/>
    </source>
</evidence>
<proteinExistence type="predicted"/>
<dbReference type="OrthoDB" id="1911032at2759"/>
<dbReference type="AlphaFoldDB" id="A0A8B8KQS4"/>
<accession>A0A8B8KQS4</accession>
<keyword evidence="1" id="KW-1185">Reference proteome</keyword>
<dbReference type="PANTHER" id="PTHR33914:SF2">
    <property type="entry name" value="OS02G0582100 PROTEIN"/>
    <property type="match status" value="1"/>
</dbReference>
<dbReference type="KEGG" id="aprc:113858015"/>